<dbReference type="CDD" id="cd12169">
    <property type="entry name" value="PGDH_like_1"/>
    <property type="match status" value="1"/>
</dbReference>
<evidence type="ECO:0000256" key="4">
    <source>
        <dbReference type="RuleBase" id="RU003719"/>
    </source>
</evidence>
<dbReference type="FunFam" id="3.40.50.720:FF:000203">
    <property type="entry name" value="D-3-phosphoglycerate dehydrogenase (SerA)"/>
    <property type="match status" value="1"/>
</dbReference>
<dbReference type="GO" id="GO:0016616">
    <property type="term" value="F:oxidoreductase activity, acting on the CH-OH group of donors, NAD or NADP as acceptor"/>
    <property type="evidence" value="ECO:0007669"/>
    <property type="project" value="InterPro"/>
</dbReference>
<sequence>MSLRCAILDDYQHVALTLADWAFNGASVDVFSLTTHYEDEAALAAQLVDCAIIVVMRERTPLTASLMDRLPALRMVVTSGMRNAAIDLDAARARDITVCGTASDSAPPMELTWALILGLARHIVPENQALRQNGPWQHSLGLTLKGKRLGLLGLGKIGGAMARVAQAFGMEVVAWSRHLDAESAAAAGVTLAASKEALLAASDIVSIHLVLSERTRGLIGAAELAQMKPGALLINTSRAAIVERDALITALEQGRIAGAGLDVFEVEPLPAQDRLRQLPNVLATPHLGYVSDSNYRLYFREAVEDIQAWLNGAPVRQLT</sequence>
<dbReference type="InterPro" id="IPR050857">
    <property type="entry name" value="D-2-hydroxyacid_DH"/>
</dbReference>
<dbReference type="AlphaFoldDB" id="W0HZY3"/>
<evidence type="ECO:0000259" key="6">
    <source>
        <dbReference type="Pfam" id="PF02826"/>
    </source>
</evidence>
<keyword evidence="8" id="KW-1185">Reference proteome</keyword>
<dbReference type="SUPFAM" id="SSF52283">
    <property type="entry name" value="Formate/glycerate dehydrogenase catalytic domain-like"/>
    <property type="match status" value="1"/>
</dbReference>
<dbReference type="KEGG" id="sod:Sant_3066"/>
<comment type="similarity">
    <text evidence="1 4">Belongs to the D-isomer specific 2-hydroxyacid dehydrogenase family.</text>
</comment>
<name>W0HZY3_9GAMM</name>
<dbReference type="Proteomes" id="UP000019028">
    <property type="component" value="Chromosome"/>
</dbReference>
<dbReference type="HOGENOM" id="CLU_019796_1_3_6"/>
<dbReference type="EMBL" id="CP006569">
    <property type="protein sequence ID" value="AHF78072.1"/>
    <property type="molecule type" value="Genomic_DNA"/>
</dbReference>
<dbReference type="GO" id="GO:0051287">
    <property type="term" value="F:NAD binding"/>
    <property type="evidence" value="ECO:0007669"/>
    <property type="project" value="InterPro"/>
</dbReference>
<dbReference type="RefSeq" id="WP_025423209.1">
    <property type="nucleotide sequence ID" value="NZ_CP006569.1"/>
</dbReference>
<dbReference type="PANTHER" id="PTHR42789:SF1">
    <property type="entry name" value="D-ISOMER SPECIFIC 2-HYDROXYACID DEHYDROGENASE FAMILY PROTEIN (AFU_ORTHOLOGUE AFUA_6G10090)"/>
    <property type="match status" value="1"/>
</dbReference>
<keyword evidence="2 4" id="KW-0560">Oxidoreductase</keyword>
<evidence type="ECO:0000256" key="1">
    <source>
        <dbReference type="ARBA" id="ARBA00005854"/>
    </source>
</evidence>
<dbReference type="SUPFAM" id="SSF51735">
    <property type="entry name" value="NAD(P)-binding Rossmann-fold domains"/>
    <property type="match status" value="1"/>
</dbReference>
<feature type="domain" description="D-isomer specific 2-hydroxyacid dehydrogenase NAD-binding" evidence="6">
    <location>
        <begin position="114"/>
        <end position="288"/>
    </location>
</feature>
<accession>W0HZY3</accession>
<dbReference type="InterPro" id="IPR006140">
    <property type="entry name" value="D-isomer_DH_NAD-bd"/>
</dbReference>
<dbReference type="PANTHER" id="PTHR42789">
    <property type="entry name" value="D-ISOMER SPECIFIC 2-HYDROXYACID DEHYDROGENASE FAMILY PROTEIN (AFU_ORTHOLOGUE AFUA_6G10090)"/>
    <property type="match status" value="1"/>
</dbReference>
<evidence type="ECO:0000259" key="5">
    <source>
        <dbReference type="Pfam" id="PF00389"/>
    </source>
</evidence>
<dbReference type="OrthoDB" id="9805416at2"/>
<feature type="domain" description="D-isomer specific 2-hydroxyacid dehydrogenase catalytic" evidence="5">
    <location>
        <begin position="37"/>
        <end position="316"/>
    </location>
</feature>
<dbReference type="InterPro" id="IPR036291">
    <property type="entry name" value="NAD(P)-bd_dom_sf"/>
</dbReference>
<protein>
    <submittedName>
        <fullName evidence="7">Phosphoglycerate dehydrogenase</fullName>
    </submittedName>
</protein>
<organism evidence="7 8">
    <name type="scientific">Sodalis praecaptivus</name>
    <dbReference type="NCBI Taxonomy" id="1239307"/>
    <lineage>
        <taxon>Bacteria</taxon>
        <taxon>Pseudomonadati</taxon>
        <taxon>Pseudomonadota</taxon>
        <taxon>Gammaproteobacteria</taxon>
        <taxon>Enterobacterales</taxon>
        <taxon>Bruguierivoracaceae</taxon>
        <taxon>Sodalis</taxon>
    </lineage>
</organism>
<dbReference type="Gene3D" id="3.40.50.720">
    <property type="entry name" value="NAD(P)-binding Rossmann-like Domain"/>
    <property type="match status" value="2"/>
</dbReference>
<reference evidence="7 8" key="1">
    <citation type="journal article" date="2014" name="Genome Biol. Evol.">
        <title>Genome degeneration and adaptation in a nascent stage of symbiosis.</title>
        <authorList>
            <person name="Oakeson K.F."/>
            <person name="Gil R."/>
            <person name="Clayton A.L."/>
            <person name="Dunn D.M."/>
            <person name="von Niederhausern A.C."/>
            <person name="Hamil C."/>
            <person name="Aoyagi A."/>
            <person name="Duval B."/>
            <person name="Baca A."/>
            <person name="Silva F.J."/>
            <person name="Vallier A."/>
            <person name="Jackson D.G."/>
            <person name="Latorre A."/>
            <person name="Weiss R.B."/>
            <person name="Heddi A."/>
            <person name="Moya A."/>
            <person name="Dale C."/>
        </authorList>
    </citation>
    <scope>NUCLEOTIDE SEQUENCE [LARGE SCALE GENOMIC DNA]</scope>
    <source>
        <strain evidence="7 8">HS1</strain>
    </source>
</reference>
<dbReference type="PATRIC" id="fig|1239307.3.peg.3376"/>
<dbReference type="Pfam" id="PF02826">
    <property type="entry name" value="2-Hacid_dh_C"/>
    <property type="match status" value="1"/>
</dbReference>
<evidence type="ECO:0000256" key="3">
    <source>
        <dbReference type="ARBA" id="ARBA00023027"/>
    </source>
</evidence>
<evidence type="ECO:0000313" key="8">
    <source>
        <dbReference type="Proteomes" id="UP000019028"/>
    </source>
</evidence>
<dbReference type="Pfam" id="PF00389">
    <property type="entry name" value="2-Hacid_dh"/>
    <property type="match status" value="1"/>
</dbReference>
<evidence type="ECO:0000313" key="7">
    <source>
        <dbReference type="EMBL" id="AHF78072.1"/>
    </source>
</evidence>
<evidence type="ECO:0000256" key="2">
    <source>
        <dbReference type="ARBA" id="ARBA00023002"/>
    </source>
</evidence>
<dbReference type="InterPro" id="IPR006139">
    <property type="entry name" value="D-isomer_2_OHA_DH_cat_dom"/>
</dbReference>
<keyword evidence="3" id="KW-0520">NAD</keyword>
<gene>
    <name evidence="7" type="ORF">Sant_3066</name>
</gene>
<proteinExistence type="inferred from homology"/>